<accession>A0A382RYJ7</accession>
<evidence type="ECO:0000313" key="11">
    <source>
        <dbReference type="EMBL" id="SVD02097.1"/>
    </source>
</evidence>
<dbReference type="SFLD" id="SFLDG01386">
    <property type="entry name" value="main_SPASM_domain-containing"/>
    <property type="match status" value="1"/>
</dbReference>
<dbReference type="InterPro" id="IPR013483">
    <property type="entry name" value="MoaA"/>
</dbReference>
<dbReference type="SMART" id="SM00729">
    <property type="entry name" value="Elp3"/>
    <property type="match status" value="1"/>
</dbReference>
<keyword evidence="3" id="KW-0479">Metal-binding</keyword>
<dbReference type="InterPro" id="IPR058240">
    <property type="entry name" value="rSAM_sf"/>
</dbReference>
<dbReference type="GO" id="GO:0061798">
    <property type="term" value="F:GTP 3',8'-cyclase activity"/>
    <property type="evidence" value="ECO:0007669"/>
    <property type="project" value="TreeGrafter"/>
</dbReference>
<dbReference type="GO" id="GO:0051539">
    <property type="term" value="F:4 iron, 4 sulfur cluster binding"/>
    <property type="evidence" value="ECO:0007669"/>
    <property type="project" value="UniProtKB-KW"/>
</dbReference>
<dbReference type="GO" id="GO:0005525">
    <property type="term" value="F:GTP binding"/>
    <property type="evidence" value="ECO:0007669"/>
    <property type="project" value="UniProtKB-KW"/>
</dbReference>
<evidence type="ECO:0000259" key="10">
    <source>
        <dbReference type="PROSITE" id="PS51918"/>
    </source>
</evidence>
<evidence type="ECO:0000256" key="5">
    <source>
        <dbReference type="ARBA" id="ARBA00023004"/>
    </source>
</evidence>
<evidence type="ECO:0000256" key="8">
    <source>
        <dbReference type="ARBA" id="ARBA00023150"/>
    </source>
</evidence>
<evidence type="ECO:0000256" key="9">
    <source>
        <dbReference type="ARBA" id="ARBA00023239"/>
    </source>
</evidence>
<proteinExistence type="predicted"/>
<keyword evidence="1" id="KW-0004">4Fe-4S</keyword>
<dbReference type="SFLD" id="SFLDG01383">
    <property type="entry name" value="cyclic_pyranopterin_phosphate"/>
    <property type="match status" value="1"/>
</dbReference>
<dbReference type="InterPro" id="IPR040064">
    <property type="entry name" value="MoaA-like"/>
</dbReference>
<evidence type="ECO:0000256" key="6">
    <source>
        <dbReference type="ARBA" id="ARBA00023014"/>
    </source>
</evidence>
<feature type="non-terminal residue" evidence="11">
    <location>
        <position position="1"/>
    </location>
</feature>
<dbReference type="CDD" id="cd01335">
    <property type="entry name" value="Radical_SAM"/>
    <property type="match status" value="1"/>
</dbReference>
<dbReference type="NCBIfam" id="TIGR02666">
    <property type="entry name" value="moaA"/>
    <property type="match status" value="1"/>
</dbReference>
<keyword evidence="2" id="KW-0949">S-adenosyl-L-methionine</keyword>
<dbReference type="PROSITE" id="PS51918">
    <property type="entry name" value="RADICAL_SAM"/>
    <property type="match status" value="1"/>
</dbReference>
<gene>
    <name evidence="11" type="ORF">METZ01_LOCUS354951</name>
</gene>
<protein>
    <recommendedName>
        <fullName evidence="10">Radical SAM core domain-containing protein</fullName>
    </recommendedName>
</protein>
<keyword evidence="5" id="KW-0408">Iron</keyword>
<dbReference type="Gene3D" id="3.20.20.70">
    <property type="entry name" value="Aldolase class I"/>
    <property type="match status" value="1"/>
</dbReference>
<dbReference type="SFLD" id="SFLDG01067">
    <property type="entry name" value="SPASM/twitch_domain_containing"/>
    <property type="match status" value="1"/>
</dbReference>
<keyword evidence="9" id="KW-0456">Lyase</keyword>
<dbReference type="SFLD" id="SFLDS00029">
    <property type="entry name" value="Radical_SAM"/>
    <property type="match status" value="1"/>
</dbReference>
<evidence type="ECO:0000256" key="3">
    <source>
        <dbReference type="ARBA" id="ARBA00022723"/>
    </source>
</evidence>
<dbReference type="GO" id="GO:0061799">
    <property type="term" value="F:cyclic pyranopterin monophosphate synthase activity"/>
    <property type="evidence" value="ECO:0007669"/>
    <property type="project" value="TreeGrafter"/>
</dbReference>
<reference evidence="11" key="1">
    <citation type="submission" date="2018-05" db="EMBL/GenBank/DDBJ databases">
        <authorList>
            <person name="Lanie J.A."/>
            <person name="Ng W.-L."/>
            <person name="Kazmierczak K.M."/>
            <person name="Andrzejewski T.M."/>
            <person name="Davidsen T.M."/>
            <person name="Wayne K.J."/>
            <person name="Tettelin H."/>
            <person name="Glass J.I."/>
            <person name="Rusch D."/>
            <person name="Podicherti R."/>
            <person name="Tsui H.-C.T."/>
            <person name="Winkler M.E."/>
        </authorList>
    </citation>
    <scope>NUCLEOTIDE SEQUENCE</scope>
</reference>
<keyword evidence="6" id="KW-0411">Iron-sulfur</keyword>
<dbReference type="Pfam" id="PF06463">
    <property type="entry name" value="Mob_synth_C"/>
    <property type="match status" value="1"/>
</dbReference>
<evidence type="ECO:0000256" key="2">
    <source>
        <dbReference type="ARBA" id="ARBA00022691"/>
    </source>
</evidence>
<dbReference type="PANTHER" id="PTHR22960">
    <property type="entry name" value="MOLYBDOPTERIN COFACTOR SYNTHESIS PROTEIN A"/>
    <property type="match status" value="1"/>
</dbReference>
<dbReference type="GO" id="GO:0006777">
    <property type="term" value="P:Mo-molybdopterin cofactor biosynthetic process"/>
    <property type="evidence" value="ECO:0007669"/>
    <property type="project" value="UniProtKB-KW"/>
</dbReference>
<dbReference type="InterPro" id="IPR013785">
    <property type="entry name" value="Aldolase_TIM"/>
</dbReference>
<keyword evidence="4" id="KW-0547">Nucleotide-binding</keyword>
<name>A0A382RYJ7_9ZZZZ</name>
<organism evidence="11">
    <name type="scientific">marine metagenome</name>
    <dbReference type="NCBI Taxonomy" id="408172"/>
    <lineage>
        <taxon>unclassified sequences</taxon>
        <taxon>metagenomes</taxon>
        <taxon>ecological metagenomes</taxon>
    </lineage>
</organism>
<dbReference type="InterPro" id="IPR050105">
    <property type="entry name" value="MoCo_biosynth_MoaA/MoaC"/>
</dbReference>
<feature type="domain" description="Radical SAM core" evidence="10">
    <location>
        <begin position="1"/>
        <end position="200"/>
    </location>
</feature>
<keyword evidence="7" id="KW-0342">GTP-binding</keyword>
<dbReference type="InterPro" id="IPR010505">
    <property type="entry name" value="MoaA_twitch"/>
</dbReference>
<dbReference type="CDD" id="cd21117">
    <property type="entry name" value="Twitch_MoaA"/>
    <property type="match status" value="1"/>
</dbReference>
<sequence>CNLRCIYCMPEKGVPFKPSNALLTTMEITRLLDITARLGVNKVRFTGGEPLLRKDITELVYAAAGTPGIQSVHLTTNGLLLESMVPKLQEAGLTGVNISLDTLKPDRFKQITRREGLAQVMAGLDAALAAGLVSTKVNVVAMRNFNVDELSQFTELTRDRNIVVRFIELMPFDSHQIWKTGEFYGENQIIGDLQQAFPHLIADQGSRTEHTIYRVPGYRGKIAVIPAYSRHLCGACNRIRITADGKILNCLFSHEETNVIDRLRSGAGDNEIAELMKTAMRQKLENGWEAQKSAGEQRDSMTQIGG</sequence>
<evidence type="ECO:0000256" key="1">
    <source>
        <dbReference type="ARBA" id="ARBA00022485"/>
    </source>
</evidence>
<evidence type="ECO:0000256" key="4">
    <source>
        <dbReference type="ARBA" id="ARBA00022741"/>
    </source>
</evidence>
<evidence type="ECO:0000256" key="7">
    <source>
        <dbReference type="ARBA" id="ARBA00023134"/>
    </source>
</evidence>
<keyword evidence="8" id="KW-0501">Molybdenum cofactor biosynthesis</keyword>
<dbReference type="GO" id="GO:0046872">
    <property type="term" value="F:metal ion binding"/>
    <property type="evidence" value="ECO:0007669"/>
    <property type="project" value="UniProtKB-KW"/>
</dbReference>
<dbReference type="EMBL" id="UINC01124740">
    <property type="protein sequence ID" value="SVD02097.1"/>
    <property type="molecule type" value="Genomic_DNA"/>
</dbReference>
<dbReference type="Pfam" id="PF04055">
    <property type="entry name" value="Radical_SAM"/>
    <property type="match status" value="1"/>
</dbReference>
<dbReference type="AlphaFoldDB" id="A0A382RYJ7"/>
<dbReference type="InterPro" id="IPR007197">
    <property type="entry name" value="rSAM"/>
</dbReference>
<dbReference type="InterPro" id="IPR006638">
    <property type="entry name" value="Elp3/MiaA/NifB-like_rSAM"/>
</dbReference>
<dbReference type="PANTHER" id="PTHR22960:SF0">
    <property type="entry name" value="MOLYBDENUM COFACTOR BIOSYNTHESIS PROTEIN 1"/>
    <property type="match status" value="1"/>
</dbReference>
<dbReference type="SUPFAM" id="SSF102114">
    <property type="entry name" value="Radical SAM enzymes"/>
    <property type="match status" value="1"/>
</dbReference>